<evidence type="ECO:0000256" key="1">
    <source>
        <dbReference type="SAM" id="Phobius"/>
    </source>
</evidence>
<feature type="transmembrane region" description="Helical" evidence="1">
    <location>
        <begin position="66"/>
        <end position="86"/>
    </location>
</feature>
<feature type="transmembrane region" description="Helical" evidence="1">
    <location>
        <begin position="7"/>
        <end position="28"/>
    </location>
</feature>
<dbReference type="PANTHER" id="PTHR36834">
    <property type="entry name" value="MEMBRANE PROTEIN-RELATED"/>
    <property type="match status" value="1"/>
</dbReference>
<dbReference type="PANTHER" id="PTHR36834:SF1">
    <property type="entry name" value="INTEGRAL MEMBRANE PROTEIN"/>
    <property type="match status" value="1"/>
</dbReference>
<dbReference type="InterPro" id="IPR053150">
    <property type="entry name" value="Teicoplanin_resist-assoc"/>
</dbReference>
<dbReference type="PATRIC" id="fig|54915.3.peg.7189"/>
<dbReference type="Pfam" id="PF04892">
    <property type="entry name" value="VanZ"/>
    <property type="match status" value="1"/>
</dbReference>
<feature type="domain" description="VanZ-like" evidence="2">
    <location>
        <begin position="14"/>
        <end position="137"/>
    </location>
</feature>
<keyword evidence="1" id="KW-0812">Transmembrane</keyword>
<keyword evidence="1" id="KW-1133">Transmembrane helix</keyword>
<gene>
    <name evidence="3" type="ORF">ADS79_08670</name>
</gene>
<dbReference type="Proteomes" id="UP000036834">
    <property type="component" value="Unassembled WGS sequence"/>
</dbReference>
<dbReference type="STRING" id="54915.ADS79_08670"/>
<feature type="transmembrane region" description="Helical" evidence="1">
    <location>
        <begin position="148"/>
        <end position="169"/>
    </location>
</feature>
<evidence type="ECO:0000313" key="3">
    <source>
        <dbReference type="EMBL" id="KNB74179.1"/>
    </source>
</evidence>
<accession>A0A0K9YZQ5</accession>
<name>A0A0K9YZQ5_9BACL</name>
<protein>
    <submittedName>
        <fullName evidence="3">Teicoplanin resistance protein VanZ</fullName>
    </submittedName>
</protein>
<evidence type="ECO:0000259" key="2">
    <source>
        <dbReference type="Pfam" id="PF04892"/>
    </source>
</evidence>
<dbReference type="InterPro" id="IPR006976">
    <property type="entry name" value="VanZ-like"/>
</dbReference>
<feature type="transmembrane region" description="Helical" evidence="1">
    <location>
        <begin position="93"/>
        <end position="115"/>
    </location>
</feature>
<sequence>MTTQQRKIMFALTIFYTIVILYFIFLAFGRVDSLDQRTSYVFILVPDSFFRLPSVSDLLHPTLMDFVGFGNIAAFIPFGILIPLLYRTSFVRFIALFILSILVIETIQALTLLGSFDIDDVIQNSLGAAVGFGAYKLGFRTKNVRRNIAVTGISIVVLMIVVWGGFGIIDKAFIKDMGPFVPLNELIDRTGKTSTGTKPYSFKIGGQTVEPKYNMYSVEGNPIETYTYTLGNKELYLSLFYGIPDQKDFHGRLSVCVDGHELLSTSAEDQHHQPDMLLVYLEKANELTITIEGNVTMWDVAFREMKYYWSWEKREE</sequence>
<dbReference type="EMBL" id="LGIQ01000005">
    <property type="protein sequence ID" value="KNB74179.1"/>
    <property type="molecule type" value="Genomic_DNA"/>
</dbReference>
<proteinExistence type="predicted"/>
<reference evidence="4" key="1">
    <citation type="submission" date="2015-07" db="EMBL/GenBank/DDBJ databases">
        <title>Genome sequencing project for genomic taxonomy and phylogenomics of Bacillus-like bacteria.</title>
        <authorList>
            <person name="Liu B."/>
            <person name="Wang J."/>
            <person name="Zhu Y."/>
            <person name="Liu G."/>
            <person name="Chen Q."/>
            <person name="Chen Z."/>
            <person name="Lan J."/>
            <person name="Che J."/>
            <person name="Ge C."/>
            <person name="Shi H."/>
            <person name="Pan Z."/>
            <person name="Liu X."/>
        </authorList>
    </citation>
    <scope>NUCLEOTIDE SEQUENCE [LARGE SCALE GENOMIC DNA]</scope>
    <source>
        <strain evidence="4">DSM 9887</strain>
    </source>
</reference>
<organism evidence="3 4">
    <name type="scientific">Brevibacillus reuszeri</name>
    <dbReference type="NCBI Taxonomy" id="54915"/>
    <lineage>
        <taxon>Bacteria</taxon>
        <taxon>Bacillati</taxon>
        <taxon>Bacillota</taxon>
        <taxon>Bacilli</taxon>
        <taxon>Bacillales</taxon>
        <taxon>Paenibacillaceae</taxon>
        <taxon>Brevibacillus</taxon>
    </lineage>
</organism>
<dbReference type="OrthoDB" id="4822551at2"/>
<comment type="caution">
    <text evidence="3">The sequence shown here is derived from an EMBL/GenBank/DDBJ whole genome shotgun (WGS) entry which is preliminary data.</text>
</comment>
<dbReference type="RefSeq" id="WP_049738181.1">
    <property type="nucleotide sequence ID" value="NZ_BJON01000029.1"/>
</dbReference>
<feature type="transmembrane region" description="Helical" evidence="1">
    <location>
        <begin position="121"/>
        <end position="139"/>
    </location>
</feature>
<evidence type="ECO:0000313" key="4">
    <source>
        <dbReference type="Proteomes" id="UP000036834"/>
    </source>
</evidence>
<keyword evidence="1" id="KW-0472">Membrane</keyword>
<dbReference type="AlphaFoldDB" id="A0A0K9YZQ5"/>